<dbReference type="AlphaFoldDB" id="A0A8F2FAA7"/>
<reference evidence="1" key="1">
    <citation type="journal article" date="2021" name="Angew. Chem. Int. Ed. Engl.">
        <title>Gausemycins A,B - cyclic lipoglycopeptides from Streptomyces sp.</title>
        <authorList>
            <person name="Tyurin A."/>
            <person name="Alferova V."/>
            <person name="Paramonov A."/>
            <person name="Shuvalov M."/>
            <person name="Kudryakova G."/>
            <person name="Rogozhin E."/>
            <person name="Zherebker A."/>
            <person name="Brylev V."/>
            <person name="Chistov A."/>
            <person name="Baranova A."/>
            <person name="Birykov M."/>
            <person name="Ivanov I."/>
            <person name="Prokhorenko I."/>
            <person name="Grammatikova N."/>
            <person name="Kravchenko T."/>
            <person name="Isakova E."/>
            <person name="Mirchink E."/>
            <person name="Gladkikh E."/>
            <person name="Svirshchevskaya E."/>
            <person name="Mardanov A."/>
            <person name="Beletsky A."/>
            <person name="Kocharovskaya M."/>
            <person name="Kulyaeva V."/>
            <person name="Shashkov A."/>
            <person name="Nifantiev N."/>
            <person name="Apt A."/>
            <person name="Majorov K."/>
            <person name="Efimova S."/>
            <person name="Ravin N."/>
            <person name="Nikolaev E."/>
            <person name="Ostroumova O."/>
            <person name="Katrukha G."/>
            <person name="Lapchinskaya O."/>
            <person name="Dontsova O."/>
            <person name="Terekhov S."/>
            <person name="Osterman I."/>
            <person name="Shenkarev Z."/>
            <person name="Korshun V.A."/>
        </authorList>
    </citation>
    <scope>NUCLEOTIDE SEQUENCE</scope>
    <source>
        <strain evidence="1">INA-Ac-5812</strain>
    </source>
</reference>
<evidence type="ECO:0000313" key="1">
    <source>
        <dbReference type="EMBL" id="QWT72309.1"/>
    </source>
</evidence>
<proteinExistence type="predicted"/>
<name>A0A8F2FAA7_STRKN</name>
<dbReference type="EMBL" id="MZ394730">
    <property type="protein sequence ID" value="QWT72309.1"/>
    <property type="molecule type" value="Genomic_DNA"/>
</dbReference>
<organism evidence="1">
    <name type="scientific">Streptomyces kanamyceticus</name>
    <dbReference type="NCBI Taxonomy" id="1967"/>
    <lineage>
        <taxon>Bacteria</taxon>
        <taxon>Bacillati</taxon>
        <taxon>Actinomycetota</taxon>
        <taxon>Actinomycetes</taxon>
        <taxon>Kitasatosporales</taxon>
        <taxon>Streptomycetaceae</taxon>
        <taxon>Streptomyces</taxon>
    </lineage>
</organism>
<dbReference type="InterPro" id="IPR027417">
    <property type="entry name" value="P-loop_NTPase"/>
</dbReference>
<reference evidence="1" key="2">
    <citation type="submission" date="2021-06" db="EMBL/GenBank/DDBJ databases">
        <authorList>
            <person name="Alferova V.A."/>
            <person name="Mardanov A.V."/>
            <person name="Beletsky A.V."/>
            <person name="Ravin N.V."/>
            <person name="Osterman I.A."/>
            <person name="Terekhov S.S."/>
        </authorList>
    </citation>
    <scope>NUCLEOTIDE SEQUENCE</scope>
    <source>
        <strain evidence="1">INA-Ac-5812</strain>
    </source>
</reference>
<protein>
    <recommendedName>
        <fullName evidence="2">Serine kinase</fullName>
    </recommendedName>
</protein>
<gene>
    <name evidence="1" type="primary">orf53</name>
</gene>
<dbReference type="RefSeq" id="WP_399933728.1">
    <property type="nucleotide sequence ID" value="NZ_CP172446.1"/>
</dbReference>
<dbReference type="SUPFAM" id="SSF53795">
    <property type="entry name" value="PEP carboxykinase-like"/>
    <property type="match status" value="1"/>
</dbReference>
<dbReference type="Gene3D" id="3.40.50.300">
    <property type="entry name" value="P-loop containing nucleotide triphosphate hydrolases"/>
    <property type="match status" value="1"/>
</dbReference>
<evidence type="ECO:0008006" key="2">
    <source>
        <dbReference type="Google" id="ProtNLM"/>
    </source>
</evidence>
<sequence length="334" mass="35433">MSSEGRIVARCAGADVGTGGRTVEVEVPVGVWPVVEEYLSGFVTTGPAGPEDGRWRVALAVRPEGTRAATAAHYGDYDDTGVWREVDGAHRSVRLTASTASAYAPVHVVRIVRTLLRLDAAEHDPSALFLHAGMVAWRGLGIALVGNKRSGKTSTVIAATAAGAHFVSNDDLSLHEGPGGPIGVGWPRSVSIRLDTVEPLGIALPARPVHPANAHRGEARLLMPHEIGAMFDGRVAPKAPLRAVVFPSFAADGSAALTRVAPDEAAERLFANLLAPPVKDDELTSWFKLPDAAELGARARRITASVPAFELRQRLDHLGRRPELARVLDEAVAW</sequence>
<accession>A0A8F2FAA7</accession>